<keyword evidence="3" id="KW-1185">Reference proteome</keyword>
<dbReference type="Pfam" id="PF01814">
    <property type="entry name" value="Hemerythrin"/>
    <property type="match status" value="1"/>
</dbReference>
<evidence type="ECO:0000313" key="3">
    <source>
        <dbReference type="Proteomes" id="UP001589776"/>
    </source>
</evidence>
<dbReference type="Proteomes" id="UP001589776">
    <property type="component" value="Unassembled WGS sequence"/>
</dbReference>
<accession>A0ABV6DJJ0</accession>
<sequence length="225" mass="25798">MTTRFHLFTLIHKGLRHALQQLVWTAGKLDYTDVQEREAFFEEFRRISAMLHQHASDEDSFIQPLIDQCAPDVGQELETQHQRSDGLLDALIQAVEKMASATSVSAQTWQAFLEDLNQFVGDYFLHLYHEESVAMPLLWEAFDDAELMAAGIKVRNNVPQHIQSDFQRYMIPALNVHEQATMLANMKHSVPEPLFRQTCELFESLLRPQEYANVIARLQAAAASK</sequence>
<protein>
    <submittedName>
        <fullName evidence="2">Hemerythrin domain-containing protein</fullName>
    </submittedName>
</protein>
<reference evidence="2 3" key="1">
    <citation type="submission" date="2024-09" db="EMBL/GenBank/DDBJ databases">
        <authorList>
            <person name="Sun Q."/>
            <person name="Mori K."/>
        </authorList>
    </citation>
    <scope>NUCLEOTIDE SEQUENCE [LARGE SCALE GENOMIC DNA]</scope>
    <source>
        <strain evidence="2 3">CCM 7759</strain>
    </source>
</reference>
<comment type="caution">
    <text evidence="2">The sequence shown here is derived from an EMBL/GenBank/DDBJ whole genome shotgun (WGS) entry which is preliminary data.</text>
</comment>
<name>A0ABV6DJJ0_9BACL</name>
<dbReference type="EMBL" id="JBHLWN010000035">
    <property type="protein sequence ID" value="MFC0212772.1"/>
    <property type="molecule type" value="Genomic_DNA"/>
</dbReference>
<feature type="domain" description="Hemerythrin-like" evidence="1">
    <location>
        <begin position="6"/>
        <end position="138"/>
    </location>
</feature>
<dbReference type="RefSeq" id="WP_377469995.1">
    <property type="nucleotide sequence ID" value="NZ_JBHLWN010000035.1"/>
</dbReference>
<proteinExistence type="predicted"/>
<dbReference type="Gene3D" id="1.20.120.520">
    <property type="entry name" value="nmb1532 protein domain like"/>
    <property type="match status" value="1"/>
</dbReference>
<dbReference type="InterPro" id="IPR012312">
    <property type="entry name" value="Hemerythrin-like"/>
</dbReference>
<gene>
    <name evidence="2" type="ORF">ACFFK0_09895</name>
</gene>
<evidence type="ECO:0000259" key="1">
    <source>
        <dbReference type="Pfam" id="PF01814"/>
    </source>
</evidence>
<evidence type="ECO:0000313" key="2">
    <source>
        <dbReference type="EMBL" id="MFC0212772.1"/>
    </source>
</evidence>
<organism evidence="2 3">
    <name type="scientific">Paenibacillus chartarius</name>
    <dbReference type="NCBI Taxonomy" id="747481"/>
    <lineage>
        <taxon>Bacteria</taxon>
        <taxon>Bacillati</taxon>
        <taxon>Bacillota</taxon>
        <taxon>Bacilli</taxon>
        <taxon>Bacillales</taxon>
        <taxon>Paenibacillaceae</taxon>
        <taxon>Paenibacillus</taxon>
    </lineage>
</organism>